<dbReference type="InterPro" id="IPR002156">
    <property type="entry name" value="RNaseH_domain"/>
</dbReference>
<reference evidence="2 3" key="1">
    <citation type="submission" date="2021-05" db="EMBL/GenBank/DDBJ databases">
        <title>Genome Assembly of Synthetic Allotetraploid Brassica napus Reveals Homoeologous Exchanges between Subgenomes.</title>
        <authorList>
            <person name="Davis J.T."/>
        </authorList>
    </citation>
    <scope>NUCLEOTIDE SEQUENCE [LARGE SCALE GENOMIC DNA]</scope>
    <source>
        <strain evidence="3">cv. Da-Ae</strain>
        <tissue evidence="2">Seedling</tissue>
    </source>
</reference>
<name>A0ABQ7XWS4_BRANA</name>
<accession>A0ABQ7XWS4</accession>
<proteinExistence type="predicted"/>
<dbReference type="Proteomes" id="UP000824890">
    <property type="component" value="Unassembled WGS sequence"/>
</dbReference>
<evidence type="ECO:0000313" key="3">
    <source>
        <dbReference type="Proteomes" id="UP000824890"/>
    </source>
</evidence>
<feature type="non-terminal residue" evidence="2">
    <location>
        <position position="1"/>
    </location>
</feature>
<organism evidence="2 3">
    <name type="scientific">Brassica napus</name>
    <name type="common">Rape</name>
    <dbReference type="NCBI Taxonomy" id="3708"/>
    <lineage>
        <taxon>Eukaryota</taxon>
        <taxon>Viridiplantae</taxon>
        <taxon>Streptophyta</taxon>
        <taxon>Embryophyta</taxon>
        <taxon>Tracheophyta</taxon>
        <taxon>Spermatophyta</taxon>
        <taxon>Magnoliopsida</taxon>
        <taxon>eudicotyledons</taxon>
        <taxon>Gunneridae</taxon>
        <taxon>Pentapetalae</taxon>
        <taxon>rosids</taxon>
        <taxon>malvids</taxon>
        <taxon>Brassicales</taxon>
        <taxon>Brassicaceae</taxon>
        <taxon>Brassiceae</taxon>
        <taxon>Brassica</taxon>
    </lineage>
</organism>
<dbReference type="EMBL" id="JAGKQM010000019">
    <property type="protein sequence ID" value="KAH0859365.1"/>
    <property type="molecule type" value="Genomic_DNA"/>
</dbReference>
<comment type="caution">
    <text evidence="2">The sequence shown here is derived from an EMBL/GenBank/DDBJ whole genome shotgun (WGS) entry which is preliminary data.</text>
</comment>
<evidence type="ECO:0000259" key="1">
    <source>
        <dbReference type="Pfam" id="PF13456"/>
    </source>
</evidence>
<feature type="domain" description="RNase H type-1" evidence="1">
    <location>
        <begin position="35"/>
        <end position="74"/>
    </location>
</feature>
<sequence>SIPGMRGVSFISSALVAKGLYCAQGCGGYLSELRIKSDLYGILSDILLMSNEFESFDFVWISRVRNVEAYMLAKNDLSLY</sequence>
<evidence type="ECO:0000313" key="2">
    <source>
        <dbReference type="EMBL" id="KAH0859365.1"/>
    </source>
</evidence>
<protein>
    <recommendedName>
        <fullName evidence="1">RNase H type-1 domain-containing protein</fullName>
    </recommendedName>
</protein>
<dbReference type="Pfam" id="PF13456">
    <property type="entry name" value="RVT_3"/>
    <property type="match status" value="1"/>
</dbReference>
<keyword evidence="3" id="KW-1185">Reference proteome</keyword>
<gene>
    <name evidence="2" type="ORF">HID58_087626</name>
</gene>